<proteinExistence type="predicted"/>
<dbReference type="EMBL" id="GBRH01180776">
    <property type="protein sequence ID" value="JAE17120.1"/>
    <property type="molecule type" value="Transcribed_RNA"/>
</dbReference>
<reference evidence="1" key="1">
    <citation type="submission" date="2014-09" db="EMBL/GenBank/DDBJ databases">
        <authorList>
            <person name="Magalhaes I.L.F."/>
            <person name="Oliveira U."/>
            <person name="Santos F.R."/>
            <person name="Vidigal T.H.D.A."/>
            <person name="Brescovit A.D."/>
            <person name="Santos A.J."/>
        </authorList>
    </citation>
    <scope>NUCLEOTIDE SEQUENCE</scope>
    <source>
        <tissue evidence="1">Shoot tissue taken approximately 20 cm above the soil surface</tissue>
    </source>
</reference>
<name>A0A0A9FWC7_ARUDO</name>
<reference evidence="1" key="2">
    <citation type="journal article" date="2015" name="Data Brief">
        <title>Shoot transcriptome of the giant reed, Arundo donax.</title>
        <authorList>
            <person name="Barrero R.A."/>
            <person name="Guerrero F.D."/>
            <person name="Moolhuijzen P."/>
            <person name="Goolsby J.A."/>
            <person name="Tidwell J."/>
            <person name="Bellgard S.E."/>
            <person name="Bellgard M.I."/>
        </authorList>
    </citation>
    <scope>NUCLEOTIDE SEQUENCE</scope>
    <source>
        <tissue evidence="1">Shoot tissue taken approximately 20 cm above the soil surface</tissue>
    </source>
</reference>
<accession>A0A0A9FWC7</accession>
<organism evidence="1">
    <name type="scientific">Arundo donax</name>
    <name type="common">Giant reed</name>
    <name type="synonym">Donax arundinaceus</name>
    <dbReference type="NCBI Taxonomy" id="35708"/>
    <lineage>
        <taxon>Eukaryota</taxon>
        <taxon>Viridiplantae</taxon>
        <taxon>Streptophyta</taxon>
        <taxon>Embryophyta</taxon>
        <taxon>Tracheophyta</taxon>
        <taxon>Spermatophyta</taxon>
        <taxon>Magnoliopsida</taxon>
        <taxon>Liliopsida</taxon>
        <taxon>Poales</taxon>
        <taxon>Poaceae</taxon>
        <taxon>PACMAD clade</taxon>
        <taxon>Arundinoideae</taxon>
        <taxon>Arundineae</taxon>
        <taxon>Arundo</taxon>
    </lineage>
</organism>
<evidence type="ECO:0000313" key="1">
    <source>
        <dbReference type="EMBL" id="JAE17120.1"/>
    </source>
</evidence>
<sequence>MAEVAALCSNFSGNSQQSKIVFLVLWSLQSSAIGGQGGLSSRAPSQCSDS</sequence>
<dbReference type="AlphaFoldDB" id="A0A0A9FWC7"/>
<protein>
    <submittedName>
        <fullName evidence="1">Uncharacterized protein</fullName>
    </submittedName>
</protein>